<dbReference type="EMBL" id="UINC01053068">
    <property type="protein sequence ID" value="SVB69140.1"/>
    <property type="molecule type" value="Genomic_DNA"/>
</dbReference>
<evidence type="ECO:0008006" key="2">
    <source>
        <dbReference type="Google" id="ProtNLM"/>
    </source>
</evidence>
<dbReference type="AlphaFoldDB" id="A0A382G1N5"/>
<proteinExistence type="predicted"/>
<dbReference type="SUPFAM" id="SSF53335">
    <property type="entry name" value="S-adenosyl-L-methionine-dependent methyltransferases"/>
    <property type="match status" value="1"/>
</dbReference>
<gene>
    <name evidence="1" type="ORF">METZ01_LOCUS221994</name>
</gene>
<name>A0A382G1N5_9ZZZZ</name>
<sequence>MIGVDIVNKKADFICDINYFDPPENKKFDVAICYGILHFNSYDWIRERLKWVLDNTTDNAQILIKVNPSSKEDQAEELRSSDVIWFNRWNHGLAQHFAEIYNLEVWNWREWRNPLDNSLRYKFDYRKIGHGL</sequence>
<protein>
    <recommendedName>
        <fullName evidence="2">Methyltransferase type 11 domain-containing protein</fullName>
    </recommendedName>
</protein>
<dbReference type="InterPro" id="IPR029063">
    <property type="entry name" value="SAM-dependent_MTases_sf"/>
</dbReference>
<evidence type="ECO:0000313" key="1">
    <source>
        <dbReference type="EMBL" id="SVB69140.1"/>
    </source>
</evidence>
<reference evidence="1" key="1">
    <citation type="submission" date="2018-05" db="EMBL/GenBank/DDBJ databases">
        <authorList>
            <person name="Lanie J.A."/>
            <person name="Ng W.-L."/>
            <person name="Kazmierczak K.M."/>
            <person name="Andrzejewski T.M."/>
            <person name="Davidsen T.M."/>
            <person name="Wayne K.J."/>
            <person name="Tettelin H."/>
            <person name="Glass J.I."/>
            <person name="Rusch D."/>
            <person name="Podicherti R."/>
            <person name="Tsui H.-C.T."/>
            <person name="Winkler M.E."/>
        </authorList>
    </citation>
    <scope>NUCLEOTIDE SEQUENCE</scope>
</reference>
<accession>A0A382G1N5</accession>
<organism evidence="1">
    <name type="scientific">marine metagenome</name>
    <dbReference type="NCBI Taxonomy" id="408172"/>
    <lineage>
        <taxon>unclassified sequences</taxon>
        <taxon>metagenomes</taxon>
        <taxon>ecological metagenomes</taxon>
    </lineage>
</organism>